<proteinExistence type="predicted"/>
<keyword evidence="2" id="KW-1185">Reference proteome</keyword>
<comment type="caution">
    <text evidence="1">The sequence shown here is derived from an EMBL/GenBank/DDBJ whole genome shotgun (WGS) entry which is preliminary data.</text>
</comment>
<accession>A0A5J4YL84</accession>
<evidence type="ECO:0000313" key="1">
    <source>
        <dbReference type="EMBL" id="KAA8491650.1"/>
    </source>
</evidence>
<dbReference type="EMBL" id="VRMN01000012">
    <property type="protein sequence ID" value="KAA8491650.1"/>
    <property type="molecule type" value="Genomic_DNA"/>
</dbReference>
<dbReference type="Proteomes" id="UP000324585">
    <property type="component" value="Unassembled WGS sequence"/>
</dbReference>
<reference evidence="2" key="1">
    <citation type="journal article" date="2019" name="Nat. Commun.">
        <title>Expansion of phycobilisome linker gene families in mesophilic red algae.</title>
        <authorList>
            <person name="Lee J."/>
            <person name="Kim D."/>
            <person name="Bhattacharya D."/>
            <person name="Yoon H.S."/>
        </authorList>
    </citation>
    <scope>NUCLEOTIDE SEQUENCE [LARGE SCALE GENOMIC DNA]</scope>
    <source>
        <strain evidence="2">CCMP 1328</strain>
    </source>
</reference>
<sequence>MLENAQEQAVYTYSHERDAGHLLCILSSTIPKDLHISDFKQDLSKFRSVWIVDDGARNDESIDKVVCRSFQNNRAIKTALFVSFGTSLVSVAELAENMRVATIPRFKIALQAFWKHVITTAFIVEDYLANGYDDTLLPDDGALGPIFEYFVQATSALRAIKLELFNPSGELPWQATPRIIMPNSRINTLCHTVHDVPSTATPTFTVREILLCFSPTGVFFGVRRVRQS</sequence>
<organism evidence="1 2">
    <name type="scientific">Porphyridium purpureum</name>
    <name type="common">Red alga</name>
    <name type="synonym">Porphyridium cruentum</name>
    <dbReference type="NCBI Taxonomy" id="35688"/>
    <lineage>
        <taxon>Eukaryota</taxon>
        <taxon>Rhodophyta</taxon>
        <taxon>Bangiophyceae</taxon>
        <taxon>Porphyridiales</taxon>
        <taxon>Porphyridiaceae</taxon>
        <taxon>Porphyridium</taxon>
    </lineage>
</organism>
<evidence type="ECO:0000313" key="2">
    <source>
        <dbReference type="Proteomes" id="UP000324585"/>
    </source>
</evidence>
<protein>
    <submittedName>
        <fullName evidence="1">Uncharacterized protein</fullName>
    </submittedName>
</protein>
<gene>
    <name evidence="1" type="ORF">FVE85_9697</name>
</gene>
<dbReference type="AlphaFoldDB" id="A0A5J4YL84"/>
<name>A0A5J4YL84_PORPP</name>